<feature type="domain" description="Amidohydrolase-related" evidence="3">
    <location>
        <begin position="69"/>
        <end position="436"/>
    </location>
</feature>
<dbReference type="EMBL" id="SAUW01000001">
    <property type="protein sequence ID" value="RWR15471.1"/>
    <property type="molecule type" value="Genomic_DNA"/>
</dbReference>
<evidence type="ECO:0000259" key="3">
    <source>
        <dbReference type="Pfam" id="PF01979"/>
    </source>
</evidence>
<dbReference type="AlphaFoldDB" id="A0A443J491"/>
<reference evidence="4 5" key="2">
    <citation type="submission" date="2019-01" db="EMBL/GenBank/DDBJ databases">
        <authorList>
            <person name="Li Y."/>
        </authorList>
    </citation>
    <scope>NUCLEOTIDE SEQUENCE [LARGE SCALE GENOMIC DNA]</scope>
    <source>
        <strain evidence="4 5">2D-5</strain>
    </source>
</reference>
<comment type="similarity">
    <text evidence="1">Belongs to the metallo-dependent hydrolases superfamily. ATZ/TRZ family.</text>
</comment>
<dbReference type="Gene3D" id="2.30.40.10">
    <property type="entry name" value="Urease, subunit C, domain 1"/>
    <property type="match status" value="1"/>
</dbReference>
<name>A0A443J491_9RHOB</name>
<dbReference type="PANTHER" id="PTHR43794">
    <property type="entry name" value="AMINOHYDROLASE SSNA-RELATED"/>
    <property type="match status" value="1"/>
</dbReference>
<sequence>MSMTRSEPASSVQATVIRNIGWLVAYDQATDRQVYRRGADIAFVGGQFVDPTTLAPGDIGETIDGSDLMVVPGFIDLHAHPGFETMLKGVTEEVGSRQFWMSSLYEYLYLFDTTHEGMVASTKVALSELMQSGVTTIVDISTPHEGWVETLAASGMRAYAAPMFRDAYWFTDNGREVKYDFDEAKGKLRMDAALAAVDAAIADPGGRLSGMVVPAQIDTCSEGMFRASLAEARARNIPIQVHASQAVVEFQEIQHRTGMSPVGWLGSMDLLGPDMTIGHGIFLDHHSWLHWPERNDLALLAETGTSVAHCPTVFVRRGITMQHAGLYLERGVNLALGTDTYPHNFIEEMRNGIYAARITAADVAALDASRMLHMATLGGAKALGRTDIGRIAPGARADFFTVDLRHPSMRPVYDPIRSLIFTAGERPVRDVYVDGSRIVRDGVPAAFDLDAARDTLEQAQASATRDVARYDWAHRPAEVLMPRTLTGGEV</sequence>
<dbReference type="PANTHER" id="PTHR43794:SF11">
    <property type="entry name" value="AMIDOHYDROLASE-RELATED DOMAIN-CONTAINING PROTEIN"/>
    <property type="match status" value="1"/>
</dbReference>
<evidence type="ECO:0000256" key="1">
    <source>
        <dbReference type="ARBA" id="ARBA00006745"/>
    </source>
</evidence>
<dbReference type="SUPFAM" id="SSF51556">
    <property type="entry name" value="Metallo-dependent hydrolases"/>
    <property type="match status" value="1"/>
</dbReference>
<dbReference type="InterPro" id="IPR011059">
    <property type="entry name" value="Metal-dep_hydrolase_composite"/>
</dbReference>
<accession>A0A443J491</accession>
<dbReference type="Proteomes" id="UP000285710">
    <property type="component" value="Unassembled WGS sequence"/>
</dbReference>
<reference evidence="4 5" key="1">
    <citation type="submission" date="2019-01" db="EMBL/GenBank/DDBJ databases">
        <title>Sinorhodobacter populi sp. nov. isolated from the symptomatic bark tissue of Populus euramericana canker.</title>
        <authorList>
            <person name="Xu G."/>
        </authorList>
    </citation>
    <scope>NUCLEOTIDE SEQUENCE [LARGE SCALE GENOMIC DNA]</scope>
    <source>
        <strain evidence="4 5">2D-5</strain>
    </source>
</reference>
<evidence type="ECO:0000313" key="5">
    <source>
        <dbReference type="Proteomes" id="UP000285710"/>
    </source>
</evidence>
<evidence type="ECO:0000256" key="2">
    <source>
        <dbReference type="ARBA" id="ARBA00022801"/>
    </source>
</evidence>
<keyword evidence="2 4" id="KW-0378">Hydrolase</keyword>
<evidence type="ECO:0000313" key="4">
    <source>
        <dbReference type="EMBL" id="RWR15471.1"/>
    </source>
</evidence>
<proteinExistence type="inferred from homology"/>
<dbReference type="InterPro" id="IPR050287">
    <property type="entry name" value="MTA/SAH_deaminase"/>
</dbReference>
<gene>
    <name evidence="4" type="ORF">D2T33_00945</name>
</gene>
<dbReference type="GO" id="GO:0016810">
    <property type="term" value="F:hydrolase activity, acting on carbon-nitrogen (but not peptide) bonds"/>
    <property type="evidence" value="ECO:0007669"/>
    <property type="project" value="InterPro"/>
</dbReference>
<organism evidence="4 5">
    <name type="scientific">Paenirhodobacter populi</name>
    <dbReference type="NCBI Taxonomy" id="2306993"/>
    <lineage>
        <taxon>Bacteria</taxon>
        <taxon>Pseudomonadati</taxon>
        <taxon>Pseudomonadota</taxon>
        <taxon>Alphaproteobacteria</taxon>
        <taxon>Rhodobacterales</taxon>
        <taxon>Rhodobacter group</taxon>
        <taxon>Paenirhodobacter</taxon>
    </lineage>
</organism>
<dbReference type="SUPFAM" id="SSF51338">
    <property type="entry name" value="Composite domain of metallo-dependent hydrolases"/>
    <property type="match status" value="2"/>
</dbReference>
<comment type="caution">
    <text evidence="4">The sequence shown here is derived from an EMBL/GenBank/DDBJ whole genome shotgun (WGS) entry which is preliminary data.</text>
</comment>
<protein>
    <submittedName>
        <fullName evidence="4">N-ethylammeline chlorohydrolase</fullName>
    </submittedName>
</protein>
<dbReference type="InterPro" id="IPR032466">
    <property type="entry name" value="Metal_Hydrolase"/>
</dbReference>
<dbReference type="Gene3D" id="3.20.20.140">
    <property type="entry name" value="Metal-dependent hydrolases"/>
    <property type="match status" value="1"/>
</dbReference>
<dbReference type="InterPro" id="IPR006680">
    <property type="entry name" value="Amidohydro-rel"/>
</dbReference>
<dbReference type="Pfam" id="PF01979">
    <property type="entry name" value="Amidohydro_1"/>
    <property type="match status" value="1"/>
</dbReference>
<keyword evidence="5" id="KW-1185">Reference proteome</keyword>